<proteinExistence type="predicted"/>
<keyword evidence="3" id="KW-0804">Transcription</keyword>
<dbReference type="PANTHER" id="PTHR30204">
    <property type="entry name" value="REDOX-CYCLING DRUG-SENSING TRANSCRIPTIONAL ACTIVATOR SOXR"/>
    <property type="match status" value="1"/>
</dbReference>
<comment type="caution">
    <text evidence="6">The sequence shown here is derived from an EMBL/GenBank/DDBJ whole genome shotgun (WGS) entry which is preliminary data.</text>
</comment>
<dbReference type="SMART" id="SM00422">
    <property type="entry name" value="HTH_MERR"/>
    <property type="match status" value="1"/>
</dbReference>
<dbReference type="PROSITE" id="PS50937">
    <property type="entry name" value="HTH_MERR_2"/>
    <property type="match status" value="1"/>
</dbReference>
<dbReference type="Gene3D" id="1.10.1660.10">
    <property type="match status" value="1"/>
</dbReference>
<dbReference type="InterPro" id="IPR009061">
    <property type="entry name" value="DNA-bd_dom_put_sf"/>
</dbReference>
<dbReference type="InterPro" id="IPR000551">
    <property type="entry name" value="MerR-type_HTH_dom"/>
</dbReference>
<protein>
    <submittedName>
        <fullName evidence="6">Heavy metal-responsive transcriptional regulator</fullName>
    </submittedName>
</protein>
<dbReference type="GO" id="GO:0003700">
    <property type="term" value="F:DNA-binding transcription factor activity"/>
    <property type="evidence" value="ECO:0007669"/>
    <property type="project" value="InterPro"/>
</dbReference>
<feature type="coiled-coil region" evidence="4">
    <location>
        <begin position="81"/>
        <end position="108"/>
    </location>
</feature>
<keyword evidence="2" id="KW-0238">DNA-binding</keyword>
<reference evidence="6" key="1">
    <citation type="submission" date="2020-07" db="EMBL/GenBank/DDBJ databases">
        <title>Huge and variable diversity of episymbiotic CPR bacteria and DPANN archaea in groundwater ecosystems.</title>
        <authorList>
            <person name="He C.Y."/>
            <person name="Keren R."/>
            <person name="Whittaker M."/>
            <person name="Farag I.F."/>
            <person name="Doudna J."/>
            <person name="Cate J.H.D."/>
            <person name="Banfield J.F."/>
        </authorList>
    </citation>
    <scope>NUCLEOTIDE SEQUENCE</scope>
    <source>
        <strain evidence="6">NC_groundwater_763_Ag_S-0.2um_68_21</strain>
    </source>
</reference>
<dbReference type="SUPFAM" id="SSF46955">
    <property type="entry name" value="Putative DNA-binding domain"/>
    <property type="match status" value="1"/>
</dbReference>
<keyword evidence="1" id="KW-0805">Transcription regulation</keyword>
<evidence type="ECO:0000313" key="7">
    <source>
        <dbReference type="Proteomes" id="UP000782312"/>
    </source>
</evidence>
<sequence length="163" mass="18433">MQIGELAKTAEVPAKTIRYYEDIGLLPRPARTEGGFRRYDPEVVDLLRFIRKAQALGLTLAEIRELTEIRKAGNLPCMHLRSLLEAKVAELERRILELRKLRGEMRETLEAWDEHLKKGEGAVVCPHIEGRPDEAAIAFRTRGKAKRRPGAVASLLSRAKRDG</sequence>
<gene>
    <name evidence="6" type="ORF">HYZ11_00850</name>
</gene>
<organism evidence="6 7">
    <name type="scientific">Tectimicrobiota bacterium</name>
    <dbReference type="NCBI Taxonomy" id="2528274"/>
    <lineage>
        <taxon>Bacteria</taxon>
        <taxon>Pseudomonadati</taxon>
        <taxon>Nitrospinota/Tectimicrobiota group</taxon>
        <taxon>Candidatus Tectimicrobiota</taxon>
    </lineage>
</organism>
<dbReference type="GO" id="GO:0003677">
    <property type="term" value="F:DNA binding"/>
    <property type="evidence" value="ECO:0007669"/>
    <property type="project" value="UniProtKB-KW"/>
</dbReference>
<accession>A0A932HUY1</accession>
<evidence type="ECO:0000313" key="6">
    <source>
        <dbReference type="EMBL" id="MBI3126135.1"/>
    </source>
</evidence>
<evidence type="ECO:0000256" key="4">
    <source>
        <dbReference type="SAM" id="Coils"/>
    </source>
</evidence>
<evidence type="ECO:0000259" key="5">
    <source>
        <dbReference type="PROSITE" id="PS50937"/>
    </source>
</evidence>
<dbReference type="AlphaFoldDB" id="A0A932HUY1"/>
<feature type="domain" description="HTH merR-type" evidence="5">
    <location>
        <begin position="1"/>
        <end position="69"/>
    </location>
</feature>
<dbReference type="InterPro" id="IPR047057">
    <property type="entry name" value="MerR_fam"/>
</dbReference>
<name>A0A932HUY1_UNCTE</name>
<evidence type="ECO:0000256" key="1">
    <source>
        <dbReference type="ARBA" id="ARBA00023015"/>
    </source>
</evidence>
<dbReference type="PRINTS" id="PR00040">
    <property type="entry name" value="HTHMERR"/>
</dbReference>
<dbReference type="Pfam" id="PF13411">
    <property type="entry name" value="MerR_1"/>
    <property type="match status" value="1"/>
</dbReference>
<evidence type="ECO:0000256" key="3">
    <source>
        <dbReference type="ARBA" id="ARBA00023163"/>
    </source>
</evidence>
<dbReference type="EMBL" id="JACPUR010000001">
    <property type="protein sequence ID" value="MBI3126135.1"/>
    <property type="molecule type" value="Genomic_DNA"/>
</dbReference>
<dbReference type="CDD" id="cd04770">
    <property type="entry name" value="HTH_HMRTR"/>
    <property type="match status" value="1"/>
</dbReference>
<keyword evidence="4" id="KW-0175">Coiled coil</keyword>
<dbReference type="Proteomes" id="UP000782312">
    <property type="component" value="Unassembled WGS sequence"/>
</dbReference>
<evidence type="ECO:0000256" key="2">
    <source>
        <dbReference type="ARBA" id="ARBA00023125"/>
    </source>
</evidence>
<dbReference type="PANTHER" id="PTHR30204:SF94">
    <property type="entry name" value="HEAVY METAL-DEPENDENT TRANSCRIPTIONAL REGULATOR HI_0293-RELATED"/>
    <property type="match status" value="1"/>
</dbReference>